<name>A0A372DHC8_9GAMM</name>
<keyword evidence="3" id="KW-1185">Reference proteome</keyword>
<gene>
    <name evidence="2" type="ORF">D0Y53_12215</name>
</gene>
<evidence type="ECO:0000313" key="2">
    <source>
        <dbReference type="EMBL" id="RFP58955.1"/>
    </source>
</evidence>
<dbReference type="EMBL" id="QVPD01000017">
    <property type="protein sequence ID" value="RFP58955.1"/>
    <property type="molecule type" value="Genomic_DNA"/>
</dbReference>
<dbReference type="RefSeq" id="WP_117203595.1">
    <property type="nucleotide sequence ID" value="NZ_JBHTBK010000057.1"/>
</dbReference>
<evidence type="ECO:0000313" key="3">
    <source>
        <dbReference type="Proteomes" id="UP000262917"/>
    </source>
</evidence>
<evidence type="ECO:0000256" key="1">
    <source>
        <dbReference type="SAM" id="SignalP"/>
    </source>
</evidence>
<sequence>MRTPTPLLPFAAVLLAATGLAACASSGGAPADAAYAVPEGAVEVVRVQDNGDVVHEYRVQGQLRMVKVVPVRGPTYYLVDRNGDGRLSPEDGDVPATYYKLFGW</sequence>
<dbReference type="AlphaFoldDB" id="A0A372DHC8"/>
<dbReference type="InterPro" id="IPR021357">
    <property type="entry name" value="DUF2782"/>
</dbReference>
<reference evidence="2 3" key="1">
    <citation type="submission" date="2018-08" db="EMBL/GenBank/DDBJ databases">
        <title>Lysobacter weifangensis sp. nov., a new member of the family 'Xanthomonadaceae', isolated from soil in a farmland.</title>
        <authorList>
            <person name="Zhao H."/>
        </authorList>
    </citation>
    <scope>NUCLEOTIDE SEQUENCE [LARGE SCALE GENOMIC DNA]</scope>
    <source>
        <strain evidence="2 3">WF-2</strain>
    </source>
</reference>
<protein>
    <submittedName>
        <fullName evidence="2">DUF2782 domain-containing protein</fullName>
    </submittedName>
</protein>
<dbReference type="Pfam" id="PF11191">
    <property type="entry name" value="DUF2782"/>
    <property type="match status" value="1"/>
</dbReference>
<dbReference type="Gene3D" id="2.20.130.30">
    <property type="entry name" value="Protein of unknown function DUF2782"/>
    <property type="match status" value="1"/>
</dbReference>
<dbReference type="Proteomes" id="UP000262917">
    <property type="component" value="Unassembled WGS sequence"/>
</dbReference>
<keyword evidence="1" id="KW-0732">Signal</keyword>
<dbReference type="PROSITE" id="PS51257">
    <property type="entry name" value="PROKAR_LIPOPROTEIN"/>
    <property type="match status" value="1"/>
</dbReference>
<accession>A0A372DHC8</accession>
<feature type="signal peptide" evidence="1">
    <location>
        <begin position="1"/>
        <end position="21"/>
    </location>
</feature>
<organism evidence="2 3">
    <name type="scientific">Cognatiluteimonas weifangensis</name>
    <dbReference type="NCBI Taxonomy" id="2303539"/>
    <lineage>
        <taxon>Bacteria</taxon>
        <taxon>Pseudomonadati</taxon>
        <taxon>Pseudomonadota</taxon>
        <taxon>Gammaproteobacteria</taxon>
        <taxon>Lysobacterales</taxon>
        <taxon>Lysobacteraceae</taxon>
        <taxon>Cognatiluteimonas</taxon>
    </lineage>
</organism>
<feature type="chain" id="PRO_5016639289" evidence="1">
    <location>
        <begin position="22"/>
        <end position="104"/>
    </location>
</feature>
<comment type="caution">
    <text evidence="2">The sequence shown here is derived from an EMBL/GenBank/DDBJ whole genome shotgun (WGS) entry which is preliminary data.</text>
</comment>
<dbReference type="OrthoDB" id="5296182at2"/>
<proteinExistence type="predicted"/>